<dbReference type="PANTHER" id="PTHR42770">
    <property type="entry name" value="AMINO ACID TRANSPORTER-RELATED"/>
    <property type="match status" value="1"/>
</dbReference>
<comment type="function">
    <text evidence="8">Major component of the acid-resistance (AR) system allowing enteric pathogens to survive the acidic environment in the stomach. Exchanges extracellular arginine for its intracellular decarboxylation product agmatine (Agm) thereby expelling intracellular protons. Probably undergoes several conformational states in order to translocate the substrate across the membrane; keeps the substrate accessible to only 1 side of the membrane at a time by opening and closing 3 membrane-internal gates.</text>
</comment>
<dbReference type="InterPro" id="IPR050367">
    <property type="entry name" value="APC_superfamily"/>
</dbReference>
<feature type="transmembrane region" description="Helical" evidence="9">
    <location>
        <begin position="12"/>
        <end position="33"/>
    </location>
</feature>
<name>A0ABV6ZV88_9PROT</name>
<keyword evidence="7 9" id="KW-0472">Membrane</keyword>
<evidence type="ECO:0000256" key="6">
    <source>
        <dbReference type="ARBA" id="ARBA00022989"/>
    </source>
</evidence>
<keyword evidence="4" id="KW-1003">Cell membrane</keyword>
<evidence type="ECO:0000256" key="3">
    <source>
        <dbReference type="ARBA" id="ARBA00021069"/>
    </source>
</evidence>
<evidence type="ECO:0000256" key="5">
    <source>
        <dbReference type="ARBA" id="ARBA00022692"/>
    </source>
</evidence>
<evidence type="ECO:0000256" key="9">
    <source>
        <dbReference type="SAM" id="Phobius"/>
    </source>
</evidence>
<evidence type="ECO:0000256" key="7">
    <source>
        <dbReference type="ARBA" id="ARBA00023136"/>
    </source>
</evidence>
<comment type="caution">
    <text evidence="10">The sequence shown here is derived from an EMBL/GenBank/DDBJ whole genome shotgun (WGS) entry which is preliminary data.</text>
</comment>
<feature type="transmembrane region" description="Helical" evidence="9">
    <location>
        <begin position="318"/>
        <end position="341"/>
    </location>
</feature>
<dbReference type="EMBL" id="JBHRSV010000002">
    <property type="protein sequence ID" value="MFC2925356.1"/>
    <property type="molecule type" value="Genomic_DNA"/>
</dbReference>
<evidence type="ECO:0000313" key="11">
    <source>
        <dbReference type="Proteomes" id="UP001595379"/>
    </source>
</evidence>
<sequence>MRDANTARPRPLGFWAVWSLTVGVMIGSGVFLLPTVLAPYGLLSFGGWLITGAGSIAIALVLGRLASRTKRTGGPYAFAHDAFGDLPGFLVGWGYWASVWTATAAVAVAFTGYLTVFIPALSDNPMGQAAAALVLIWTLTGVSIRGTREAGLVQLVMTILKLVPLVVIILAGLVFGDAANLPELNPSGGPVLGVLAACALLTMWAFAGMEAGTIPAGEVTDPERTIPRAVVAGVVVTTLVYIAATAAVMLLVPAADLAVSTSPFADAARNLGAWGPMMIAAGALVATAGSMNGNIFISGQMPMAVALDRLAPKVFARLNAQGAPAFSLIAASTLSSILLIANYTRGLVAAFTFMLMISTLMTLAPYLVSALAEFRHSWRSSRAWTGLALAAALYSCFAILGSGLEVIAWGLGLVVIGIPVFYLGRQRD</sequence>
<feature type="transmembrane region" description="Helical" evidence="9">
    <location>
        <begin position="274"/>
        <end position="297"/>
    </location>
</feature>
<proteinExistence type="inferred from homology"/>
<gene>
    <name evidence="10" type="ORF">ACFOOR_04480</name>
</gene>
<protein>
    <recommendedName>
        <fullName evidence="3">Arginine/agmatine antiporter</fullName>
    </recommendedName>
</protein>
<keyword evidence="5 9" id="KW-0812">Transmembrane</keyword>
<feature type="transmembrane region" description="Helical" evidence="9">
    <location>
        <begin position="126"/>
        <end position="144"/>
    </location>
</feature>
<feature type="transmembrane region" description="Helical" evidence="9">
    <location>
        <begin position="229"/>
        <end position="254"/>
    </location>
</feature>
<keyword evidence="11" id="KW-1185">Reference proteome</keyword>
<feature type="transmembrane region" description="Helical" evidence="9">
    <location>
        <begin position="187"/>
        <end position="208"/>
    </location>
</feature>
<feature type="transmembrane region" description="Helical" evidence="9">
    <location>
        <begin position="347"/>
        <end position="371"/>
    </location>
</feature>
<dbReference type="Pfam" id="PF13520">
    <property type="entry name" value="AA_permease_2"/>
    <property type="match status" value="1"/>
</dbReference>
<dbReference type="Proteomes" id="UP001595379">
    <property type="component" value="Unassembled WGS sequence"/>
</dbReference>
<evidence type="ECO:0000313" key="10">
    <source>
        <dbReference type="EMBL" id="MFC2925356.1"/>
    </source>
</evidence>
<dbReference type="PANTHER" id="PTHR42770:SF18">
    <property type="entry name" value="ARGININE_AGMATINE ANTIPORTER"/>
    <property type="match status" value="1"/>
</dbReference>
<feature type="transmembrane region" description="Helical" evidence="9">
    <location>
        <begin position="406"/>
        <end position="424"/>
    </location>
</feature>
<evidence type="ECO:0000256" key="4">
    <source>
        <dbReference type="ARBA" id="ARBA00022475"/>
    </source>
</evidence>
<accession>A0ABV6ZV88</accession>
<keyword evidence="6 9" id="KW-1133">Transmembrane helix</keyword>
<feature type="transmembrane region" description="Helical" evidence="9">
    <location>
        <begin position="88"/>
        <end position="114"/>
    </location>
</feature>
<comment type="similarity">
    <text evidence="2">Belongs to the amino acid-polyamine-organocation (APC) superfamily. Basic amino acid/polyamine antiporter (APA) (TC 2.A.3.2) family.</text>
</comment>
<dbReference type="InterPro" id="IPR002293">
    <property type="entry name" value="AA/rel_permease1"/>
</dbReference>
<organism evidence="10 11">
    <name type="scientific">Hyphobacterium vulgare</name>
    <dbReference type="NCBI Taxonomy" id="1736751"/>
    <lineage>
        <taxon>Bacteria</taxon>
        <taxon>Pseudomonadati</taxon>
        <taxon>Pseudomonadota</taxon>
        <taxon>Alphaproteobacteria</taxon>
        <taxon>Maricaulales</taxon>
        <taxon>Maricaulaceae</taxon>
        <taxon>Hyphobacterium</taxon>
    </lineage>
</organism>
<evidence type="ECO:0000256" key="1">
    <source>
        <dbReference type="ARBA" id="ARBA00004651"/>
    </source>
</evidence>
<evidence type="ECO:0000256" key="2">
    <source>
        <dbReference type="ARBA" id="ARBA00008220"/>
    </source>
</evidence>
<reference evidence="11" key="1">
    <citation type="journal article" date="2019" name="Int. J. Syst. Evol. Microbiol.">
        <title>The Global Catalogue of Microorganisms (GCM) 10K type strain sequencing project: providing services to taxonomists for standard genome sequencing and annotation.</title>
        <authorList>
            <consortium name="The Broad Institute Genomics Platform"/>
            <consortium name="The Broad Institute Genome Sequencing Center for Infectious Disease"/>
            <person name="Wu L."/>
            <person name="Ma J."/>
        </authorList>
    </citation>
    <scope>NUCLEOTIDE SEQUENCE [LARGE SCALE GENOMIC DNA]</scope>
    <source>
        <strain evidence="11">KCTC 52487</strain>
    </source>
</reference>
<dbReference type="RefSeq" id="WP_343165019.1">
    <property type="nucleotide sequence ID" value="NZ_JBHRSV010000002.1"/>
</dbReference>
<evidence type="ECO:0000256" key="8">
    <source>
        <dbReference type="ARBA" id="ARBA00045636"/>
    </source>
</evidence>
<feature type="transmembrane region" description="Helical" evidence="9">
    <location>
        <begin position="151"/>
        <end position="175"/>
    </location>
</feature>
<feature type="transmembrane region" description="Helical" evidence="9">
    <location>
        <begin position="383"/>
        <end position="400"/>
    </location>
</feature>
<comment type="subcellular location">
    <subcellularLocation>
        <location evidence="1">Cell membrane</location>
        <topology evidence="1">Multi-pass membrane protein</topology>
    </subcellularLocation>
</comment>
<dbReference type="Gene3D" id="1.20.1740.10">
    <property type="entry name" value="Amino acid/polyamine transporter I"/>
    <property type="match status" value="1"/>
</dbReference>
<feature type="transmembrane region" description="Helical" evidence="9">
    <location>
        <begin position="45"/>
        <end position="67"/>
    </location>
</feature>
<dbReference type="PIRSF" id="PIRSF006060">
    <property type="entry name" value="AA_transporter"/>
    <property type="match status" value="1"/>
</dbReference>